<keyword evidence="2" id="KW-1185">Reference proteome</keyword>
<evidence type="ECO:0000313" key="3">
    <source>
        <dbReference type="WBParaSite" id="TCNE_0000981701-mRNA-1"/>
    </source>
</evidence>
<organism evidence="2 3">
    <name type="scientific">Toxocara canis</name>
    <name type="common">Canine roundworm</name>
    <dbReference type="NCBI Taxonomy" id="6265"/>
    <lineage>
        <taxon>Eukaryota</taxon>
        <taxon>Metazoa</taxon>
        <taxon>Ecdysozoa</taxon>
        <taxon>Nematoda</taxon>
        <taxon>Chromadorea</taxon>
        <taxon>Rhabditida</taxon>
        <taxon>Spirurina</taxon>
        <taxon>Ascaridomorpha</taxon>
        <taxon>Ascaridoidea</taxon>
        <taxon>Toxocaridae</taxon>
        <taxon>Toxocara</taxon>
    </lineage>
</organism>
<reference evidence="1 2" key="2">
    <citation type="submission" date="2018-11" db="EMBL/GenBank/DDBJ databases">
        <authorList>
            <consortium name="Pathogen Informatics"/>
        </authorList>
    </citation>
    <scope>NUCLEOTIDE SEQUENCE [LARGE SCALE GENOMIC DNA]</scope>
</reference>
<proteinExistence type="predicted"/>
<dbReference type="EMBL" id="UYWY01020293">
    <property type="protein sequence ID" value="VDM41138.1"/>
    <property type="molecule type" value="Genomic_DNA"/>
</dbReference>
<protein>
    <submittedName>
        <fullName evidence="3">Transposase</fullName>
    </submittedName>
</protein>
<dbReference type="Proteomes" id="UP000050794">
    <property type="component" value="Unassembled WGS sequence"/>
</dbReference>
<evidence type="ECO:0000313" key="2">
    <source>
        <dbReference type="Proteomes" id="UP000050794"/>
    </source>
</evidence>
<accession>A0A183UMU7</accession>
<evidence type="ECO:0000313" key="1">
    <source>
        <dbReference type="EMBL" id="VDM41138.1"/>
    </source>
</evidence>
<gene>
    <name evidence="1" type="ORF">TCNE_LOCUS9817</name>
</gene>
<sequence>MAKSIIDGCVVEEHREMLMKSGTVSSMTCEFVEQHQRIDARHYARPQHSQSRVKKACVVPDGRWIGSQVQNSQLHSHADRSQCIHCSPPALTTSQLIAQAYTSIRKSL</sequence>
<name>A0A183UMU7_TOXCA</name>
<dbReference type="AlphaFoldDB" id="A0A183UMU7"/>
<reference evidence="3" key="1">
    <citation type="submission" date="2016-06" db="UniProtKB">
        <authorList>
            <consortium name="WormBaseParasite"/>
        </authorList>
    </citation>
    <scope>IDENTIFICATION</scope>
</reference>
<dbReference type="WBParaSite" id="TCNE_0000981701-mRNA-1">
    <property type="protein sequence ID" value="TCNE_0000981701-mRNA-1"/>
    <property type="gene ID" value="TCNE_0000981701"/>
</dbReference>